<keyword evidence="2" id="KW-0444">Lipid biosynthesis</keyword>
<keyword evidence="7" id="KW-0275">Fatty acid biosynthesis</keyword>
<comment type="caution">
    <text evidence="10">The sequence shown here is derived from an EMBL/GenBank/DDBJ whole genome shotgun (WGS) entry which is preliminary data.</text>
</comment>
<evidence type="ECO:0000259" key="9">
    <source>
        <dbReference type="Pfam" id="PF20791"/>
    </source>
</evidence>
<comment type="similarity">
    <text evidence="1">Belongs to the acyl-ACP thioesterase family.</text>
</comment>
<evidence type="ECO:0000256" key="6">
    <source>
        <dbReference type="ARBA" id="ARBA00023098"/>
    </source>
</evidence>
<evidence type="ECO:0000259" key="8">
    <source>
        <dbReference type="Pfam" id="PF01643"/>
    </source>
</evidence>
<dbReference type="InterPro" id="IPR049427">
    <property type="entry name" value="Acyl-ACP_TE_C"/>
</dbReference>
<dbReference type="GO" id="GO:0016297">
    <property type="term" value="F:fatty acyl-[ACP] hydrolase activity"/>
    <property type="evidence" value="ECO:0007669"/>
    <property type="project" value="InterPro"/>
</dbReference>
<evidence type="ECO:0000256" key="7">
    <source>
        <dbReference type="ARBA" id="ARBA00023160"/>
    </source>
</evidence>
<dbReference type="PANTHER" id="PTHR31727:SF6">
    <property type="entry name" value="OLEOYL-ACYL CARRIER PROTEIN THIOESTERASE 1, CHLOROPLASTIC"/>
    <property type="match status" value="1"/>
</dbReference>
<keyword evidence="5" id="KW-0809">Transit peptide</keyword>
<organism evidence="10 11">
    <name type="scientific">Aerococcus sanguinicola</name>
    <dbReference type="NCBI Taxonomy" id="119206"/>
    <lineage>
        <taxon>Bacteria</taxon>
        <taxon>Bacillati</taxon>
        <taxon>Bacillota</taxon>
        <taxon>Bacilli</taxon>
        <taxon>Lactobacillales</taxon>
        <taxon>Aerococcaceae</taxon>
        <taxon>Aerococcus</taxon>
    </lineage>
</organism>
<evidence type="ECO:0008006" key="12">
    <source>
        <dbReference type="Google" id="ProtNLM"/>
    </source>
</evidence>
<dbReference type="InterPro" id="IPR029069">
    <property type="entry name" value="HotDog_dom_sf"/>
</dbReference>
<evidence type="ECO:0000256" key="1">
    <source>
        <dbReference type="ARBA" id="ARBA00006500"/>
    </source>
</evidence>
<evidence type="ECO:0000256" key="4">
    <source>
        <dbReference type="ARBA" id="ARBA00022832"/>
    </source>
</evidence>
<keyword evidence="6" id="KW-0443">Lipid metabolism</keyword>
<feature type="domain" description="Acyl-ACP thioesterase-like C-terminal" evidence="9">
    <location>
        <begin position="148"/>
        <end position="237"/>
    </location>
</feature>
<dbReference type="RefSeq" id="WP_070430996.1">
    <property type="nucleotide sequence ID" value="NZ_VYWO01000001.1"/>
</dbReference>
<dbReference type="InterPro" id="IPR002864">
    <property type="entry name" value="Acyl-ACP_thioesterase_NHD"/>
</dbReference>
<dbReference type="AlphaFoldDB" id="A0A5N1GL45"/>
<dbReference type="EMBL" id="VYWO01000001">
    <property type="protein sequence ID" value="KAA9301693.1"/>
    <property type="molecule type" value="Genomic_DNA"/>
</dbReference>
<dbReference type="GO" id="GO:0000036">
    <property type="term" value="F:acyl carrier activity"/>
    <property type="evidence" value="ECO:0007669"/>
    <property type="project" value="TreeGrafter"/>
</dbReference>
<dbReference type="PANTHER" id="PTHR31727">
    <property type="entry name" value="OLEOYL-ACYL CARRIER PROTEIN THIOESTERASE 1, CHLOROPLASTIC"/>
    <property type="match status" value="1"/>
</dbReference>
<feature type="domain" description="Acyl-ACP thioesterase N-terminal hotdog" evidence="8">
    <location>
        <begin position="4"/>
        <end position="125"/>
    </location>
</feature>
<dbReference type="OrthoDB" id="9801517at2"/>
<dbReference type="STRING" id="119206.AWM72_00685"/>
<protein>
    <recommendedName>
        <fullName evidence="12">Acyl-ACP thioesterase</fullName>
    </recommendedName>
</protein>
<keyword evidence="4" id="KW-0276">Fatty acid metabolism</keyword>
<name>A0A5N1GL45_9LACT</name>
<dbReference type="CDD" id="cd00586">
    <property type="entry name" value="4HBT"/>
    <property type="match status" value="1"/>
</dbReference>
<dbReference type="InterPro" id="IPR045023">
    <property type="entry name" value="FATA/B"/>
</dbReference>
<proteinExistence type="inferred from homology"/>
<accession>A0A5N1GL45</accession>
<evidence type="ECO:0000256" key="2">
    <source>
        <dbReference type="ARBA" id="ARBA00022516"/>
    </source>
</evidence>
<gene>
    <name evidence="10" type="ORF">F6I03_00345</name>
</gene>
<dbReference type="Proteomes" id="UP000327148">
    <property type="component" value="Unassembled WGS sequence"/>
</dbReference>
<dbReference type="Pfam" id="PF01643">
    <property type="entry name" value="Acyl-ACP_TE"/>
    <property type="match status" value="1"/>
</dbReference>
<dbReference type="Gene3D" id="3.10.129.10">
    <property type="entry name" value="Hotdog Thioesterase"/>
    <property type="match status" value="1"/>
</dbReference>
<sequence>MAAYSKEFILTELFCDANGEVTMKGIVDLVFQLVANQEYDWPYEHKLRGYNWIVLSHHFACQSRPRLGDKVRLETGIIEVNRFFVYRYYHFYNSDGQVVIKGQSQFSLMDLEARKIVRIPDQFQAENSGLKAERPYRFKKNLGEPDLSSEARVQYTEIDANQHVNNSVYLNWVINQVAGTFLASRAVQAFDISYDHELGLGQAYQLASRIEEQEDSAQTWHQVLSGETSCARIHVDWLSRDGN</sequence>
<reference evidence="10 11" key="1">
    <citation type="submission" date="2019-09" db="EMBL/GenBank/DDBJ databases">
        <title>Draft genome sequence assemblies of isolates from the urinary tract.</title>
        <authorList>
            <person name="Mores C.R."/>
            <person name="Putonti C."/>
            <person name="Wolfe A.J."/>
        </authorList>
    </citation>
    <scope>NUCLEOTIDE SEQUENCE [LARGE SCALE GENOMIC DNA]</scope>
    <source>
        <strain evidence="10 11">UMB623</strain>
    </source>
</reference>
<evidence type="ECO:0000256" key="5">
    <source>
        <dbReference type="ARBA" id="ARBA00022946"/>
    </source>
</evidence>
<keyword evidence="3" id="KW-0378">Hydrolase</keyword>
<evidence type="ECO:0000313" key="10">
    <source>
        <dbReference type="EMBL" id="KAA9301693.1"/>
    </source>
</evidence>
<evidence type="ECO:0000313" key="11">
    <source>
        <dbReference type="Proteomes" id="UP000327148"/>
    </source>
</evidence>
<dbReference type="SUPFAM" id="SSF54637">
    <property type="entry name" value="Thioesterase/thiol ester dehydrase-isomerase"/>
    <property type="match status" value="2"/>
</dbReference>
<evidence type="ECO:0000256" key="3">
    <source>
        <dbReference type="ARBA" id="ARBA00022801"/>
    </source>
</evidence>
<dbReference type="Pfam" id="PF20791">
    <property type="entry name" value="Acyl-ACP_TE_C"/>
    <property type="match status" value="1"/>
</dbReference>